<dbReference type="SMART" id="SM00661">
    <property type="entry name" value="RPOL9"/>
    <property type="match status" value="1"/>
</dbReference>
<dbReference type="AlphaFoldDB" id="A0AAD5TRJ5"/>
<dbReference type="InterPro" id="IPR001529">
    <property type="entry name" value="Zn_ribbon_RPB9"/>
</dbReference>
<reference evidence="8" key="1">
    <citation type="submission" date="2020-05" db="EMBL/GenBank/DDBJ databases">
        <title>Phylogenomic resolution of chytrid fungi.</title>
        <authorList>
            <person name="Stajich J.E."/>
            <person name="Amses K."/>
            <person name="Simmons R."/>
            <person name="Seto K."/>
            <person name="Myers J."/>
            <person name="Bonds A."/>
            <person name="Quandt C.A."/>
            <person name="Barry K."/>
            <person name="Liu P."/>
            <person name="Grigoriev I."/>
            <person name="Longcore J.E."/>
            <person name="James T.Y."/>
        </authorList>
    </citation>
    <scope>NUCLEOTIDE SEQUENCE</scope>
    <source>
        <strain evidence="8">JEL0379</strain>
    </source>
</reference>
<dbReference type="Pfam" id="PF02150">
    <property type="entry name" value="Zn_ribbon_RPB9"/>
    <property type="match status" value="1"/>
</dbReference>
<accession>A0AAD5TRJ5</accession>
<keyword evidence="6" id="KW-0539">Nucleus</keyword>
<evidence type="ECO:0000259" key="7">
    <source>
        <dbReference type="SMART" id="SM00661"/>
    </source>
</evidence>
<dbReference type="GO" id="GO:0001193">
    <property type="term" value="P:maintenance of transcriptional fidelity during transcription elongation by RNA polymerase II"/>
    <property type="evidence" value="ECO:0007669"/>
    <property type="project" value="TreeGrafter"/>
</dbReference>
<evidence type="ECO:0000256" key="3">
    <source>
        <dbReference type="ARBA" id="ARBA00022723"/>
    </source>
</evidence>
<dbReference type="GO" id="GO:0006367">
    <property type="term" value="P:transcription initiation at RNA polymerase II promoter"/>
    <property type="evidence" value="ECO:0007669"/>
    <property type="project" value="TreeGrafter"/>
</dbReference>
<keyword evidence="2 8" id="KW-0240">DNA-directed RNA polymerase</keyword>
<keyword evidence="3" id="KW-0479">Metal-binding</keyword>
<evidence type="ECO:0000256" key="4">
    <source>
        <dbReference type="ARBA" id="ARBA00022833"/>
    </source>
</evidence>
<evidence type="ECO:0000256" key="2">
    <source>
        <dbReference type="ARBA" id="ARBA00022478"/>
    </source>
</evidence>
<keyword evidence="4" id="KW-0862">Zinc</keyword>
<dbReference type="EMBL" id="JADGJQ010000002">
    <property type="protein sequence ID" value="KAJ3185094.1"/>
    <property type="molecule type" value="Genomic_DNA"/>
</dbReference>
<keyword evidence="9" id="KW-1185">Reference proteome</keyword>
<keyword evidence="5" id="KW-0804">Transcription</keyword>
<organism evidence="8 9">
    <name type="scientific">Geranomyces variabilis</name>
    <dbReference type="NCBI Taxonomy" id="109894"/>
    <lineage>
        <taxon>Eukaryota</taxon>
        <taxon>Fungi</taxon>
        <taxon>Fungi incertae sedis</taxon>
        <taxon>Chytridiomycota</taxon>
        <taxon>Chytridiomycota incertae sedis</taxon>
        <taxon>Chytridiomycetes</taxon>
        <taxon>Spizellomycetales</taxon>
        <taxon>Powellomycetaceae</taxon>
        <taxon>Geranomyces</taxon>
    </lineage>
</organism>
<dbReference type="GO" id="GO:0005665">
    <property type="term" value="C:RNA polymerase II, core complex"/>
    <property type="evidence" value="ECO:0007669"/>
    <property type="project" value="TreeGrafter"/>
</dbReference>
<dbReference type="InterPro" id="IPR012164">
    <property type="entry name" value="Rpa12/Rpb9/Rpc10/TFS"/>
</dbReference>
<protein>
    <submittedName>
        <fullName evidence="8">DNA-directed RNA polymerase II core subunit rpb9</fullName>
    </submittedName>
</protein>
<dbReference type="GO" id="GO:0006283">
    <property type="term" value="P:transcription-coupled nucleotide-excision repair"/>
    <property type="evidence" value="ECO:0007669"/>
    <property type="project" value="TreeGrafter"/>
</dbReference>
<evidence type="ECO:0000313" key="9">
    <source>
        <dbReference type="Proteomes" id="UP001212152"/>
    </source>
</evidence>
<dbReference type="GO" id="GO:0046872">
    <property type="term" value="F:metal ion binding"/>
    <property type="evidence" value="ECO:0007669"/>
    <property type="project" value="UniProtKB-KW"/>
</dbReference>
<dbReference type="Proteomes" id="UP001212152">
    <property type="component" value="Unassembled WGS sequence"/>
</dbReference>
<dbReference type="Gene3D" id="2.20.25.10">
    <property type="match status" value="2"/>
</dbReference>
<gene>
    <name evidence="8" type="primary">RPB9</name>
    <name evidence="8" type="ORF">HDU87_002660</name>
</gene>
<dbReference type="PROSITE" id="PS01030">
    <property type="entry name" value="RNA_POL_M_15KD"/>
    <property type="match status" value="1"/>
</dbReference>
<dbReference type="GO" id="GO:0003899">
    <property type="term" value="F:DNA-directed RNA polymerase activity"/>
    <property type="evidence" value="ECO:0007669"/>
    <property type="project" value="InterPro"/>
</dbReference>
<evidence type="ECO:0000256" key="1">
    <source>
        <dbReference type="ARBA" id="ARBA00008925"/>
    </source>
</evidence>
<evidence type="ECO:0000256" key="5">
    <source>
        <dbReference type="ARBA" id="ARBA00023163"/>
    </source>
</evidence>
<evidence type="ECO:0000256" key="6">
    <source>
        <dbReference type="ARBA" id="ARBA00023242"/>
    </source>
</evidence>
<comment type="similarity">
    <text evidence="1">Belongs to the archaeal RpoM/eukaryotic RPA12/RPB9/RPC11 RNA polymerase family.</text>
</comment>
<evidence type="ECO:0000313" key="8">
    <source>
        <dbReference type="EMBL" id="KAJ3185094.1"/>
    </source>
</evidence>
<dbReference type="PANTHER" id="PTHR11239">
    <property type="entry name" value="DNA-DIRECTED RNA POLYMERASE"/>
    <property type="match status" value="1"/>
</dbReference>
<dbReference type="PANTHER" id="PTHR11239:SF1">
    <property type="entry name" value="DNA-DIRECTED RNA POLYMERASE II SUBUNIT RPB9"/>
    <property type="match status" value="1"/>
</dbReference>
<sequence>MASFRFCSECNNLLYPREERSMRRLMFGCRHCSHEEEAEHTQVYEHVVSAVAREMKVEGTDLLVDPTVPQKRKMCPNCNAMRDAIFYPSRSKAREVTMKLTYICTVCRQAFADPDKPKTAGA</sequence>
<feature type="domain" description="DNA-directed RNA polymerase II subunit RPB9-like zinc ribbon" evidence="7">
    <location>
        <begin position="5"/>
        <end position="58"/>
    </location>
</feature>
<dbReference type="InterPro" id="IPR019761">
    <property type="entry name" value="DNA-dir_RNA_pol-M_15_CS"/>
</dbReference>
<proteinExistence type="inferred from homology"/>
<name>A0AAD5TRJ5_9FUNG</name>
<dbReference type="SUPFAM" id="SSF57783">
    <property type="entry name" value="Zinc beta-ribbon"/>
    <property type="match status" value="2"/>
</dbReference>
<comment type="caution">
    <text evidence="8">The sequence shown here is derived from an EMBL/GenBank/DDBJ whole genome shotgun (WGS) entry which is preliminary data.</text>
</comment>